<reference evidence="1" key="1">
    <citation type="submission" date="2014-09" db="EMBL/GenBank/DDBJ databases">
        <authorList>
            <person name="Magalhaes I.L.F."/>
            <person name="Oliveira U."/>
            <person name="Santos F.R."/>
            <person name="Vidigal T.H.D.A."/>
            <person name="Brescovit A.D."/>
            <person name="Santos A.J."/>
        </authorList>
    </citation>
    <scope>NUCLEOTIDE SEQUENCE</scope>
    <source>
        <tissue evidence="1">Shoot tissue taken approximately 20 cm above the soil surface</tissue>
    </source>
</reference>
<evidence type="ECO:0000313" key="1">
    <source>
        <dbReference type="EMBL" id="JAD88850.1"/>
    </source>
</evidence>
<name>A0A0A9DT60_ARUDO</name>
<proteinExistence type="predicted"/>
<reference evidence="1" key="2">
    <citation type="journal article" date="2015" name="Data Brief">
        <title>Shoot transcriptome of the giant reed, Arundo donax.</title>
        <authorList>
            <person name="Barrero R.A."/>
            <person name="Guerrero F.D."/>
            <person name="Moolhuijzen P."/>
            <person name="Goolsby J.A."/>
            <person name="Tidwell J."/>
            <person name="Bellgard S.E."/>
            <person name="Bellgard M.I."/>
        </authorList>
    </citation>
    <scope>NUCLEOTIDE SEQUENCE</scope>
    <source>
        <tissue evidence="1">Shoot tissue taken approximately 20 cm above the soil surface</tissue>
    </source>
</reference>
<dbReference type="EMBL" id="GBRH01209045">
    <property type="protein sequence ID" value="JAD88850.1"/>
    <property type="molecule type" value="Transcribed_RNA"/>
</dbReference>
<accession>A0A0A9DT60</accession>
<organism evidence="1">
    <name type="scientific">Arundo donax</name>
    <name type="common">Giant reed</name>
    <name type="synonym">Donax arundinaceus</name>
    <dbReference type="NCBI Taxonomy" id="35708"/>
    <lineage>
        <taxon>Eukaryota</taxon>
        <taxon>Viridiplantae</taxon>
        <taxon>Streptophyta</taxon>
        <taxon>Embryophyta</taxon>
        <taxon>Tracheophyta</taxon>
        <taxon>Spermatophyta</taxon>
        <taxon>Magnoliopsida</taxon>
        <taxon>Liliopsida</taxon>
        <taxon>Poales</taxon>
        <taxon>Poaceae</taxon>
        <taxon>PACMAD clade</taxon>
        <taxon>Arundinoideae</taxon>
        <taxon>Arundineae</taxon>
        <taxon>Arundo</taxon>
    </lineage>
</organism>
<protein>
    <submittedName>
        <fullName evidence="1">mRNA decapping enzyme 2</fullName>
    </submittedName>
</protein>
<dbReference type="AlphaFoldDB" id="A0A0A9DT60"/>
<sequence>MDCRMLAVSNRKFLKLLPGRLSTCCASDPALVTGFSTGTPPLEEFFAFHTVPVQCRVII</sequence>